<feature type="chain" id="PRO_5023937258" description="SH3b domain-containing protein" evidence="1">
    <location>
        <begin position="26"/>
        <end position="113"/>
    </location>
</feature>
<protein>
    <recommendedName>
        <fullName evidence="4">SH3b domain-containing protein</fullName>
    </recommendedName>
</protein>
<accession>A0A5J4JEC7</accession>
<keyword evidence="1" id="KW-0732">Signal</keyword>
<dbReference type="EMBL" id="BKZQ01000010">
    <property type="protein sequence ID" value="GER69759.1"/>
    <property type="molecule type" value="Genomic_DNA"/>
</dbReference>
<evidence type="ECO:0008006" key="4">
    <source>
        <dbReference type="Google" id="ProtNLM"/>
    </source>
</evidence>
<dbReference type="AlphaFoldDB" id="A0A5J4JEC7"/>
<proteinExistence type="predicted"/>
<feature type="signal peptide" evidence="1">
    <location>
        <begin position="1"/>
        <end position="25"/>
    </location>
</feature>
<sequence length="113" mass="12756">MRRFVFWVVAGFVLFSLGHTKTASAASGTMYTWAPSKLYKSSTGTAYYKKINSGTAVAAYGKSNSRYKVKVGGKTGYIQAYNLTRRVDEKDRLFIFQIVYNFLPHKVYKCHSG</sequence>
<evidence type="ECO:0000313" key="3">
    <source>
        <dbReference type="Proteomes" id="UP000391919"/>
    </source>
</evidence>
<reference evidence="2 3" key="1">
    <citation type="submission" date="2019-09" db="EMBL/GenBank/DDBJ databases">
        <title>Draft genome sequence of Bacillus sp. JC-7.</title>
        <authorList>
            <person name="Tanaka N."/>
            <person name="Shiwa Y."/>
            <person name="Fujita N."/>
            <person name="Tanasupawat S."/>
        </authorList>
    </citation>
    <scope>NUCLEOTIDE SEQUENCE [LARGE SCALE GENOMIC DNA]</scope>
    <source>
        <strain evidence="2 3">JC-7</strain>
    </source>
</reference>
<evidence type="ECO:0000256" key="1">
    <source>
        <dbReference type="SAM" id="SignalP"/>
    </source>
</evidence>
<comment type="caution">
    <text evidence="2">The sequence shown here is derived from an EMBL/GenBank/DDBJ whole genome shotgun (WGS) entry which is preliminary data.</text>
</comment>
<organism evidence="2 3">
    <name type="scientific">Weizmannia acidilactici</name>
    <dbReference type="NCBI Taxonomy" id="2607726"/>
    <lineage>
        <taxon>Bacteria</taxon>
        <taxon>Bacillati</taxon>
        <taxon>Bacillota</taxon>
        <taxon>Bacilli</taxon>
        <taxon>Bacillales</taxon>
        <taxon>Bacillaceae</taxon>
        <taxon>Heyndrickxia</taxon>
    </lineage>
</organism>
<dbReference type="Gene3D" id="2.30.30.40">
    <property type="entry name" value="SH3 Domains"/>
    <property type="match status" value="1"/>
</dbReference>
<evidence type="ECO:0000313" key="2">
    <source>
        <dbReference type="EMBL" id="GER69759.1"/>
    </source>
</evidence>
<keyword evidence="3" id="KW-1185">Reference proteome</keyword>
<gene>
    <name evidence="2" type="ORF">BpJC7_10620</name>
</gene>
<name>A0A5J4JEC7_9BACI</name>
<dbReference type="Proteomes" id="UP000391919">
    <property type="component" value="Unassembled WGS sequence"/>
</dbReference>